<evidence type="ECO:0000256" key="1">
    <source>
        <dbReference type="ARBA" id="ARBA00022435"/>
    </source>
</evidence>
<dbReference type="NCBIfam" id="NF002804">
    <property type="entry name" value="PRK02946.1"/>
    <property type="match status" value="1"/>
</dbReference>
<evidence type="ECO:0000256" key="9">
    <source>
        <dbReference type="ARBA" id="ARBA00022840"/>
    </source>
</evidence>
<dbReference type="RefSeq" id="WP_090485532.1">
    <property type="nucleotide sequence ID" value="NZ_FOUO01000009.1"/>
</dbReference>
<keyword evidence="4 11" id="KW-0816">Tricarboxylic acid cycle</keyword>
<sequence length="593" mass="69245">MQDRARQIARSILTGFERHFSFFQEITSGARERFEQADWEAVRAASVKRISSYDERVQETQAKVRANFGMEGFDKTLWQQVKIAYMELLQHHSRPELAETFYNSVFCRLFERKYYNNDMIFVESVADRQDLAERYRGYLTFHTRDGGLETCIWEILSAFYFNLPHADLSRDVANIARTLEQRSEFGPEAMGDLRIDILEFPFFRNKAAYLIGRVVHEGRSHPFIVPLTNNERGGLVADTLLVTRQEAAAVFSFARAYFLVKTPVPAATVAFLSDIMPDKPIAELYMSIGFHKQAKNEFYRDFLHHLERSDDAFVVAQGTPGLVMLVFTLPSYRYVFKVIKDRFPPQKEVTHELIERRYLQVKMHDRVGRMADTLEFSEVAFPLDRFSPELLETLQREAAHQLEMDGDNLVIRHLYIEKRMLPLDVYLERASEAEARQALDDWGQAIKQLMGVNIFPGDLLFKNFGVTKSGKVVFYDYDEICYLTECHFRKIPEPPFPEDELSSEAWYSAGPNEIFPEEFITFLSTDPKIRRTLKELHPELFDYRYWQRRQEEVRRGIHGDVFPYPQSLRFEYHAPDTSQALEQTVTGTRVSSC</sequence>
<evidence type="ECO:0000256" key="7">
    <source>
        <dbReference type="ARBA" id="ARBA00022777"/>
    </source>
</evidence>
<evidence type="ECO:0000256" key="11">
    <source>
        <dbReference type="HAMAP-Rule" id="MF_00747"/>
    </source>
</evidence>
<keyword evidence="2 11" id="KW-0963">Cytoplasm</keyword>
<feature type="binding site" evidence="11">
    <location>
        <begin position="316"/>
        <end position="322"/>
    </location>
    <ligand>
        <name>ATP</name>
        <dbReference type="ChEBI" id="CHEBI:30616"/>
    </ligand>
</feature>
<gene>
    <name evidence="11" type="primary">aceK</name>
    <name evidence="14" type="ORF">SAMN05421721_10911</name>
</gene>
<dbReference type="InterPro" id="IPR046855">
    <property type="entry name" value="AceK_kinase"/>
</dbReference>
<feature type="active site" evidence="11">
    <location>
        <position position="372"/>
    </location>
</feature>
<feature type="domain" description="Isocitrate dehydrogenase kinase/phosphatase (AceK) kinase" evidence="12">
    <location>
        <begin position="311"/>
        <end position="566"/>
    </location>
</feature>
<dbReference type="OrthoDB" id="5287793at2"/>
<keyword evidence="6 11" id="KW-0547">Nucleotide-binding</keyword>
<dbReference type="InterPro" id="IPR010452">
    <property type="entry name" value="Isocitrate_DH_AceK"/>
</dbReference>
<keyword evidence="9 11" id="KW-0067">ATP-binding</keyword>
<dbReference type="PANTHER" id="PTHR39559:SF1">
    <property type="entry name" value="ISOCITRATE DEHYDROGENASE KINASE_PHOSPHATASE"/>
    <property type="match status" value="1"/>
</dbReference>
<dbReference type="Pfam" id="PF20423">
    <property type="entry name" value="AceK_regulatory"/>
    <property type="match status" value="1"/>
</dbReference>
<dbReference type="STRING" id="195064.SAMN05421721_10911"/>
<comment type="function">
    <text evidence="11">Bifunctional enzyme which can phosphorylate or dephosphorylate isocitrate dehydrogenase (IDH) on a specific serine residue. This is a regulatory mechanism which enables bacteria to bypass the Krebs cycle via the glyoxylate shunt in response to the source of carbon. When bacteria are grown on glucose, IDH is fully active and unphosphorylated, but when grown on acetate or ethanol, the activity of IDH declines drastically concomitant with its phosphorylation.</text>
</comment>
<keyword evidence="3 11" id="KW-0723">Serine/threonine-protein kinase</keyword>
<evidence type="ECO:0000256" key="4">
    <source>
        <dbReference type="ARBA" id="ARBA00022532"/>
    </source>
</evidence>
<dbReference type="GO" id="GO:0004674">
    <property type="term" value="F:protein serine/threonine kinase activity"/>
    <property type="evidence" value="ECO:0007669"/>
    <property type="project" value="UniProtKB-KW"/>
</dbReference>
<dbReference type="HAMAP" id="MF_00747">
    <property type="entry name" value="AceK"/>
    <property type="match status" value="1"/>
</dbReference>
<dbReference type="EMBL" id="FOUO01000009">
    <property type="protein sequence ID" value="SFM54278.1"/>
    <property type="molecule type" value="Genomic_DNA"/>
</dbReference>
<comment type="catalytic activity">
    <reaction evidence="11">
        <text>L-seryl-[isocitrate dehydrogenase] + ATP = O-phospho-L-seryl-[isocitrate dehydrogenase] + ADP + H(+)</text>
        <dbReference type="Rhea" id="RHEA:43540"/>
        <dbReference type="Rhea" id="RHEA-COMP:10605"/>
        <dbReference type="Rhea" id="RHEA-COMP:10606"/>
        <dbReference type="ChEBI" id="CHEBI:15378"/>
        <dbReference type="ChEBI" id="CHEBI:29999"/>
        <dbReference type="ChEBI" id="CHEBI:30616"/>
        <dbReference type="ChEBI" id="CHEBI:83421"/>
        <dbReference type="ChEBI" id="CHEBI:456216"/>
        <dbReference type="EC" id="2.7.11.5"/>
    </reaction>
</comment>
<keyword evidence="7 11" id="KW-0418">Kinase</keyword>
<dbReference type="GO" id="GO:0005524">
    <property type="term" value="F:ATP binding"/>
    <property type="evidence" value="ECO:0007669"/>
    <property type="project" value="UniProtKB-UniRule"/>
</dbReference>
<dbReference type="GO" id="GO:0004721">
    <property type="term" value="F:phosphoprotein phosphatase activity"/>
    <property type="evidence" value="ECO:0007669"/>
    <property type="project" value="UniProtKB-KW"/>
</dbReference>
<evidence type="ECO:0000256" key="5">
    <source>
        <dbReference type="ARBA" id="ARBA00022679"/>
    </source>
</evidence>
<accession>A0A1I4RPY2</accession>
<dbReference type="GO" id="GO:0006097">
    <property type="term" value="P:glyoxylate cycle"/>
    <property type="evidence" value="ECO:0007669"/>
    <property type="project" value="UniProtKB-UniRule"/>
</dbReference>
<evidence type="ECO:0000256" key="6">
    <source>
        <dbReference type="ARBA" id="ARBA00022741"/>
    </source>
</evidence>
<dbReference type="GO" id="GO:0006099">
    <property type="term" value="P:tricarboxylic acid cycle"/>
    <property type="evidence" value="ECO:0007669"/>
    <property type="project" value="UniProtKB-UniRule"/>
</dbReference>
<keyword evidence="5 11" id="KW-0808">Transferase</keyword>
<dbReference type="GO" id="GO:0006006">
    <property type="term" value="P:glucose metabolic process"/>
    <property type="evidence" value="ECO:0007669"/>
    <property type="project" value="InterPro"/>
</dbReference>
<dbReference type="GO" id="GO:0008772">
    <property type="term" value="F:[isocitrate dehydrogenase (NADP+)] kinase activity"/>
    <property type="evidence" value="ECO:0007669"/>
    <property type="project" value="UniProtKB-UniRule"/>
</dbReference>
<evidence type="ECO:0000256" key="2">
    <source>
        <dbReference type="ARBA" id="ARBA00022490"/>
    </source>
</evidence>
<evidence type="ECO:0000256" key="8">
    <source>
        <dbReference type="ARBA" id="ARBA00022801"/>
    </source>
</evidence>
<comment type="similarity">
    <text evidence="11">Belongs to the AceK family.</text>
</comment>
<dbReference type="Pfam" id="PF06315">
    <property type="entry name" value="AceK_kinase"/>
    <property type="match status" value="1"/>
</dbReference>
<dbReference type="InterPro" id="IPR046854">
    <property type="entry name" value="AceK_regulatory"/>
</dbReference>
<dbReference type="GO" id="GO:0016208">
    <property type="term" value="F:AMP binding"/>
    <property type="evidence" value="ECO:0007669"/>
    <property type="project" value="TreeGrafter"/>
</dbReference>
<evidence type="ECO:0000313" key="15">
    <source>
        <dbReference type="Proteomes" id="UP000199556"/>
    </source>
</evidence>
<evidence type="ECO:0000313" key="14">
    <source>
        <dbReference type="EMBL" id="SFM54278.1"/>
    </source>
</evidence>
<dbReference type="PIRSF" id="PIRSF000719">
    <property type="entry name" value="AceK"/>
    <property type="match status" value="1"/>
</dbReference>
<evidence type="ECO:0000259" key="12">
    <source>
        <dbReference type="Pfam" id="PF06315"/>
    </source>
</evidence>
<proteinExistence type="inferred from homology"/>
<keyword evidence="15" id="KW-1185">Reference proteome</keyword>
<evidence type="ECO:0000256" key="3">
    <source>
        <dbReference type="ARBA" id="ARBA00022527"/>
    </source>
</evidence>
<reference evidence="14 15" key="1">
    <citation type="submission" date="2016-10" db="EMBL/GenBank/DDBJ databases">
        <authorList>
            <person name="de Groot N.N."/>
        </authorList>
    </citation>
    <scope>NUCLEOTIDE SEQUENCE [LARGE SCALE GENOMIC DNA]</scope>
    <source>
        <strain evidence="14 15">DSM 4180</strain>
    </source>
</reference>
<organism evidence="14 15">
    <name type="scientific">Ectothiorhodospira mobilis</name>
    <dbReference type="NCBI Taxonomy" id="195064"/>
    <lineage>
        <taxon>Bacteria</taxon>
        <taxon>Pseudomonadati</taxon>
        <taxon>Pseudomonadota</taxon>
        <taxon>Gammaproteobacteria</taxon>
        <taxon>Chromatiales</taxon>
        <taxon>Ectothiorhodospiraceae</taxon>
        <taxon>Ectothiorhodospira</taxon>
    </lineage>
</organism>
<keyword evidence="8 11" id="KW-0378">Hydrolase</keyword>
<evidence type="ECO:0000256" key="10">
    <source>
        <dbReference type="ARBA" id="ARBA00022912"/>
    </source>
</evidence>
<keyword evidence="10 11" id="KW-0904">Protein phosphatase</keyword>
<evidence type="ECO:0000259" key="13">
    <source>
        <dbReference type="Pfam" id="PF20423"/>
    </source>
</evidence>
<name>A0A1I4RPY2_ECTMO</name>
<dbReference type="GO" id="GO:0005737">
    <property type="term" value="C:cytoplasm"/>
    <property type="evidence" value="ECO:0007669"/>
    <property type="project" value="UniProtKB-SubCell"/>
</dbReference>
<comment type="subcellular location">
    <subcellularLocation>
        <location evidence="11">Cytoplasm</location>
    </subcellularLocation>
</comment>
<dbReference type="AlphaFoldDB" id="A0A1I4RPY2"/>
<keyword evidence="1 11" id="KW-0329">Glyoxylate bypass</keyword>
<dbReference type="PANTHER" id="PTHR39559">
    <property type="match status" value="1"/>
</dbReference>
<feature type="domain" description="Isocitrate dehydrogenase kinase/phosphatase (AceK) regulatory" evidence="13">
    <location>
        <begin position="9"/>
        <end position="310"/>
    </location>
</feature>
<feature type="binding site" evidence="11">
    <location>
        <position position="337"/>
    </location>
    <ligand>
        <name>ATP</name>
        <dbReference type="ChEBI" id="CHEBI:30616"/>
    </ligand>
</feature>
<protein>
    <recommendedName>
        <fullName evidence="11">Isocitrate dehydrogenase kinase/phosphatase</fullName>
        <shortName evidence="11">IDH kinase/phosphatase</shortName>
        <shortName evidence="11">IDHK/P</shortName>
        <ecNumber evidence="11">2.7.11.5</ecNumber>
        <ecNumber evidence="11">3.1.3.-</ecNumber>
    </recommendedName>
</protein>
<dbReference type="EC" id="2.7.11.5" evidence="11"/>
<dbReference type="Proteomes" id="UP000199556">
    <property type="component" value="Unassembled WGS sequence"/>
</dbReference>
<dbReference type="EC" id="3.1.3.-" evidence="11"/>